<name>A0A9E7ZQ22_9HYPH</name>
<evidence type="ECO:0000313" key="1">
    <source>
        <dbReference type="EMBL" id="UZF89283.1"/>
    </source>
</evidence>
<dbReference type="EMBL" id="CP102774">
    <property type="protein sequence ID" value="UZF89283.1"/>
    <property type="molecule type" value="Genomic_DNA"/>
</dbReference>
<dbReference type="Pfam" id="PF05488">
    <property type="entry name" value="PAAR_motif"/>
    <property type="match status" value="1"/>
</dbReference>
<gene>
    <name evidence="1" type="ORF">NWE54_11075</name>
</gene>
<dbReference type="InterPro" id="IPR008727">
    <property type="entry name" value="PAAR_motif"/>
</dbReference>
<protein>
    <submittedName>
        <fullName evidence="1">PAAR domain-containing protein</fullName>
    </submittedName>
</protein>
<sequence length="167" mass="16126">MPKGPAARIMDPVLHPLPGMLQPGPGSTNVVIGGMLAWRGVPAAAAAAIQSAKAAADATVQAAEAATLAAAGTPGAPAALAAEIATKNAVSASMGSMISGASGGADIHNCLTPVPPPVPHGLGVVIDGSQTVLINNLPACRMGDTILEALGPPNKIVMGLPTVIIGG</sequence>
<reference evidence="1" key="1">
    <citation type="submission" date="2022-08" db="EMBL/GenBank/DDBJ databases">
        <title>Complete Genome Sequences of 2 Bosea sp. soil isolates.</title>
        <authorList>
            <person name="Alvarez Arevalo M."/>
            <person name="Sterndorff E.B."/>
            <person name="Faurdal D."/>
            <person name="Joergensen T.S."/>
            <person name="Weber T."/>
        </authorList>
    </citation>
    <scope>NUCLEOTIDE SEQUENCE</scope>
    <source>
        <strain evidence="1">NBC_00436</strain>
    </source>
</reference>
<organism evidence="1">
    <name type="scientific">Bosea sp. NBC_00436</name>
    <dbReference type="NCBI Taxonomy" id="2969620"/>
    <lineage>
        <taxon>Bacteria</taxon>
        <taxon>Pseudomonadati</taxon>
        <taxon>Pseudomonadota</taxon>
        <taxon>Alphaproteobacteria</taxon>
        <taxon>Hyphomicrobiales</taxon>
        <taxon>Boseaceae</taxon>
        <taxon>Bosea</taxon>
    </lineage>
</organism>
<dbReference type="Gene3D" id="2.60.200.60">
    <property type="match status" value="1"/>
</dbReference>
<proteinExistence type="predicted"/>
<accession>A0A9E7ZQ22</accession>
<dbReference type="AlphaFoldDB" id="A0A9E7ZQ22"/>